<gene>
    <name evidence="1" type="ORF">GPUH_LOCUS11319</name>
</gene>
<evidence type="ECO:0000313" key="3">
    <source>
        <dbReference type="WBParaSite" id="GPUH_0001133101-mRNA-1"/>
    </source>
</evidence>
<evidence type="ECO:0000313" key="1">
    <source>
        <dbReference type="EMBL" id="VDN18625.1"/>
    </source>
</evidence>
<dbReference type="EMBL" id="UYRT01078484">
    <property type="protein sequence ID" value="VDN18625.1"/>
    <property type="molecule type" value="Genomic_DNA"/>
</dbReference>
<organism evidence="3">
    <name type="scientific">Gongylonema pulchrum</name>
    <dbReference type="NCBI Taxonomy" id="637853"/>
    <lineage>
        <taxon>Eukaryota</taxon>
        <taxon>Metazoa</taxon>
        <taxon>Ecdysozoa</taxon>
        <taxon>Nematoda</taxon>
        <taxon>Chromadorea</taxon>
        <taxon>Rhabditida</taxon>
        <taxon>Spirurina</taxon>
        <taxon>Spiruromorpha</taxon>
        <taxon>Spiruroidea</taxon>
        <taxon>Gongylonematidae</taxon>
        <taxon>Gongylonema</taxon>
    </lineage>
</organism>
<evidence type="ECO:0000313" key="2">
    <source>
        <dbReference type="Proteomes" id="UP000271098"/>
    </source>
</evidence>
<dbReference type="Proteomes" id="UP000271098">
    <property type="component" value="Unassembled WGS sequence"/>
</dbReference>
<accession>A0A183DRH7</accession>
<name>A0A183DRH7_9BILA</name>
<reference evidence="1 2" key="2">
    <citation type="submission" date="2018-11" db="EMBL/GenBank/DDBJ databases">
        <authorList>
            <consortium name="Pathogen Informatics"/>
        </authorList>
    </citation>
    <scope>NUCLEOTIDE SEQUENCE [LARGE SCALE GENOMIC DNA]</scope>
</reference>
<keyword evidence="2" id="KW-1185">Reference proteome</keyword>
<protein>
    <submittedName>
        <fullName evidence="1 3">Uncharacterized protein</fullName>
    </submittedName>
</protein>
<proteinExistence type="predicted"/>
<dbReference type="AlphaFoldDB" id="A0A183DRH7"/>
<reference evidence="3" key="1">
    <citation type="submission" date="2016-06" db="UniProtKB">
        <authorList>
            <consortium name="WormBaseParasite"/>
        </authorList>
    </citation>
    <scope>IDENTIFICATION</scope>
</reference>
<sequence>MVDEAQECTRRSRLKNIEEPGMTTFEETGSRPQLKEKLRPRRMIGSVHVLFAANVAAVEVRRIAEIRLYGAVF</sequence>
<dbReference type="WBParaSite" id="GPUH_0001133101-mRNA-1">
    <property type="protein sequence ID" value="GPUH_0001133101-mRNA-1"/>
    <property type="gene ID" value="GPUH_0001133101"/>
</dbReference>